<comment type="similarity">
    <text evidence="2">Belongs to the MTB12 family.</text>
</comment>
<evidence type="ECO:0000259" key="4">
    <source>
        <dbReference type="Pfam" id="PF26580"/>
    </source>
</evidence>
<proteinExistence type="inferred from homology"/>
<name>A0A3G8JL34_9ACTN</name>
<evidence type="ECO:0000256" key="1">
    <source>
        <dbReference type="ARBA" id="ARBA00022729"/>
    </source>
</evidence>
<gene>
    <name evidence="5" type="ORF">D7316_02391</name>
</gene>
<dbReference type="InterPro" id="IPR058644">
    <property type="entry name" value="Mtb12-like_C"/>
</dbReference>
<keyword evidence="6" id="KW-1185">Reference proteome</keyword>
<reference evidence="5 6" key="1">
    <citation type="submission" date="2018-11" db="EMBL/GenBank/DDBJ databases">
        <title>Gordonia insulae sp. nov., isolated from an island soil.</title>
        <authorList>
            <person name="Kim Y.S."/>
            <person name="Kim S.B."/>
        </authorList>
    </citation>
    <scope>NUCLEOTIDE SEQUENCE [LARGE SCALE GENOMIC DNA]</scope>
    <source>
        <strain evidence="5 6">MMS17-SY073</strain>
    </source>
</reference>
<feature type="signal peptide" evidence="3">
    <location>
        <begin position="1"/>
        <end position="23"/>
    </location>
</feature>
<feature type="chain" id="PRO_5038469057" description="Low molecular weight antigen MTB12-like C-terminal domain-containing protein" evidence="3">
    <location>
        <begin position="24"/>
        <end position="168"/>
    </location>
</feature>
<evidence type="ECO:0000313" key="6">
    <source>
        <dbReference type="Proteomes" id="UP000271469"/>
    </source>
</evidence>
<organism evidence="5 6">
    <name type="scientific">Gordonia insulae</name>
    <dbReference type="NCBI Taxonomy" id="2420509"/>
    <lineage>
        <taxon>Bacteria</taxon>
        <taxon>Bacillati</taxon>
        <taxon>Actinomycetota</taxon>
        <taxon>Actinomycetes</taxon>
        <taxon>Mycobacteriales</taxon>
        <taxon>Gordoniaceae</taxon>
        <taxon>Gordonia</taxon>
    </lineage>
</organism>
<sequence>MRRTLTGRALAMCAGVVMIVGIAAGCSSESDDSAPSATSSAAASSAPATADAAVTKEITDAYTVFFNGQTPPDQRAALIESGAAFTPVLQGLTQNPQSMQTTVNVKSVTLVDDTHADVSYDLLMAGNPALPDQSGQAVKVDGTWKVADDTFCALMAVQGGAEQIPVCA</sequence>
<dbReference type="AlphaFoldDB" id="A0A3G8JL34"/>
<evidence type="ECO:0000313" key="5">
    <source>
        <dbReference type="EMBL" id="AZG45791.1"/>
    </source>
</evidence>
<dbReference type="Proteomes" id="UP000271469">
    <property type="component" value="Chromosome"/>
</dbReference>
<evidence type="ECO:0000256" key="2">
    <source>
        <dbReference type="ARBA" id="ARBA00093774"/>
    </source>
</evidence>
<dbReference type="EMBL" id="CP033972">
    <property type="protein sequence ID" value="AZG45791.1"/>
    <property type="molecule type" value="Genomic_DNA"/>
</dbReference>
<feature type="domain" description="Low molecular weight antigen MTB12-like C-terminal" evidence="4">
    <location>
        <begin position="53"/>
        <end position="161"/>
    </location>
</feature>
<dbReference type="RefSeq" id="WP_124708406.1">
    <property type="nucleotide sequence ID" value="NZ_CP033972.1"/>
</dbReference>
<dbReference type="PROSITE" id="PS51257">
    <property type="entry name" value="PROKAR_LIPOPROTEIN"/>
    <property type="match status" value="1"/>
</dbReference>
<accession>A0A3G8JL34</accession>
<dbReference type="OrthoDB" id="4548368at2"/>
<dbReference type="KEGG" id="gom:D7316_02391"/>
<protein>
    <recommendedName>
        <fullName evidence="4">Low molecular weight antigen MTB12-like C-terminal domain-containing protein</fullName>
    </recommendedName>
</protein>
<dbReference type="Pfam" id="PF26580">
    <property type="entry name" value="Mtb12_C"/>
    <property type="match status" value="1"/>
</dbReference>
<keyword evidence="1 3" id="KW-0732">Signal</keyword>
<evidence type="ECO:0000256" key="3">
    <source>
        <dbReference type="SAM" id="SignalP"/>
    </source>
</evidence>